<keyword evidence="5 6" id="KW-0067">ATP-binding</keyword>
<keyword evidence="3 6" id="KW-0547">Nucleotide-binding</keyword>
<dbReference type="PROSITE" id="PS00107">
    <property type="entry name" value="PROTEIN_KINASE_ATP"/>
    <property type="match status" value="1"/>
</dbReference>
<evidence type="ECO:0000313" key="9">
    <source>
        <dbReference type="Proteomes" id="UP000218231"/>
    </source>
</evidence>
<dbReference type="SUPFAM" id="SSF56112">
    <property type="entry name" value="Protein kinase-like (PK-like)"/>
    <property type="match status" value="1"/>
</dbReference>
<keyword evidence="1" id="KW-0723">Serine/threonine-protein kinase</keyword>
<dbReference type="Gene3D" id="1.10.510.10">
    <property type="entry name" value="Transferase(Phosphotransferase) domain 1"/>
    <property type="match status" value="1"/>
</dbReference>
<name>A0A2A2KZI2_9BILA</name>
<dbReference type="Pfam" id="PF00069">
    <property type="entry name" value="Pkinase"/>
    <property type="match status" value="1"/>
</dbReference>
<dbReference type="Gene3D" id="3.30.200.20">
    <property type="entry name" value="Phosphorylase Kinase, domain 1"/>
    <property type="match status" value="1"/>
</dbReference>
<dbReference type="InterPro" id="IPR017441">
    <property type="entry name" value="Protein_kinase_ATP_BS"/>
</dbReference>
<keyword evidence="2" id="KW-0808">Transferase</keyword>
<feature type="binding site" evidence="6">
    <location>
        <position position="154"/>
    </location>
    <ligand>
        <name>ATP</name>
        <dbReference type="ChEBI" id="CHEBI:30616"/>
    </ligand>
</feature>
<protein>
    <recommendedName>
        <fullName evidence="7">Protein kinase domain-containing protein</fullName>
    </recommendedName>
</protein>
<evidence type="ECO:0000256" key="3">
    <source>
        <dbReference type="ARBA" id="ARBA00022741"/>
    </source>
</evidence>
<sequence length="335" mass="38608">MRGEGSLLDFIQCLHNLAGRNCLSEQMRREREAKRHREIFAKTPRDTTNSHEYQSIQRDSRDRCRSLDAGEVEKNNNYDYAEEDQRNVASCSALNRVKDFPVSWLEALFLPEFPTKSLVNEKSFVMSNELGSGAFGRVYRATAVHDIRAVYAVKIQEKRKIIMKDSIQQVKREASLQRLMKPHAFIARLYATWQTRTKLYSVFQYPVGSLGDLFAVWREFGNFDERTVRIFSAEMACALGRSNFCKLENVILDSNGHVKIIDFGLAKRLKNGETTNTICGTLQYMSPDVASMKPYAHFVDWWSLAVVMHVLYTGFYPYPNADAKHHNDLKYSSLN</sequence>
<accession>A0A2A2KZI2</accession>
<dbReference type="Proteomes" id="UP000218231">
    <property type="component" value="Unassembled WGS sequence"/>
</dbReference>
<evidence type="ECO:0000256" key="2">
    <source>
        <dbReference type="ARBA" id="ARBA00022679"/>
    </source>
</evidence>
<dbReference type="OrthoDB" id="3205605at2759"/>
<keyword evidence="9" id="KW-1185">Reference proteome</keyword>
<keyword evidence="4" id="KW-0418">Kinase</keyword>
<dbReference type="PROSITE" id="PS50011">
    <property type="entry name" value="PROTEIN_KINASE_DOM"/>
    <property type="match status" value="1"/>
</dbReference>
<reference evidence="8 9" key="1">
    <citation type="journal article" date="2017" name="Curr. Biol.">
        <title>Genome architecture and evolution of a unichromosomal asexual nematode.</title>
        <authorList>
            <person name="Fradin H."/>
            <person name="Zegar C."/>
            <person name="Gutwein M."/>
            <person name="Lucas J."/>
            <person name="Kovtun M."/>
            <person name="Corcoran D."/>
            <person name="Baugh L.R."/>
            <person name="Kiontke K."/>
            <person name="Gunsalus K."/>
            <person name="Fitch D.H."/>
            <person name="Piano F."/>
        </authorList>
    </citation>
    <scope>NUCLEOTIDE SEQUENCE [LARGE SCALE GENOMIC DNA]</scope>
    <source>
        <strain evidence="8">PF1309</strain>
    </source>
</reference>
<dbReference type="EMBL" id="LIAE01007422">
    <property type="protein sequence ID" value="PAV79344.1"/>
    <property type="molecule type" value="Genomic_DNA"/>
</dbReference>
<evidence type="ECO:0000256" key="6">
    <source>
        <dbReference type="PROSITE-ProRule" id="PRU10141"/>
    </source>
</evidence>
<dbReference type="InterPro" id="IPR000719">
    <property type="entry name" value="Prot_kinase_dom"/>
</dbReference>
<comment type="caution">
    <text evidence="8">The sequence shown here is derived from an EMBL/GenBank/DDBJ whole genome shotgun (WGS) entry which is preliminary data.</text>
</comment>
<evidence type="ECO:0000259" key="7">
    <source>
        <dbReference type="PROSITE" id="PS50011"/>
    </source>
</evidence>
<evidence type="ECO:0000256" key="5">
    <source>
        <dbReference type="ARBA" id="ARBA00022840"/>
    </source>
</evidence>
<gene>
    <name evidence="8" type="ORF">WR25_19629</name>
</gene>
<evidence type="ECO:0000313" key="8">
    <source>
        <dbReference type="EMBL" id="PAV79344.1"/>
    </source>
</evidence>
<dbReference type="STRING" id="2018661.A0A2A2KZI2"/>
<evidence type="ECO:0000256" key="1">
    <source>
        <dbReference type="ARBA" id="ARBA00022527"/>
    </source>
</evidence>
<organism evidence="8 9">
    <name type="scientific">Diploscapter pachys</name>
    <dbReference type="NCBI Taxonomy" id="2018661"/>
    <lineage>
        <taxon>Eukaryota</taxon>
        <taxon>Metazoa</taxon>
        <taxon>Ecdysozoa</taxon>
        <taxon>Nematoda</taxon>
        <taxon>Chromadorea</taxon>
        <taxon>Rhabditida</taxon>
        <taxon>Rhabditina</taxon>
        <taxon>Rhabditomorpha</taxon>
        <taxon>Rhabditoidea</taxon>
        <taxon>Rhabditidae</taxon>
        <taxon>Diploscapter</taxon>
    </lineage>
</organism>
<proteinExistence type="predicted"/>
<dbReference type="PANTHER" id="PTHR24355">
    <property type="entry name" value="G PROTEIN-COUPLED RECEPTOR KINASE/RIBOSOMAL PROTEIN S6 KINASE"/>
    <property type="match status" value="1"/>
</dbReference>
<dbReference type="PANTHER" id="PTHR24355:SF1">
    <property type="entry name" value="RIBOSOMAL PROTEIN S6 KINASE-RELATED PROTEIN"/>
    <property type="match status" value="1"/>
</dbReference>
<dbReference type="GO" id="GO:0005524">
    <property type="term" value="F:ATP binding"/>
    <property type="evidence" value="ECO:0007669"/>
    <property type="project" value="UniProtKB-UniRule"/>
</dbReference>
<feature type="domain" description="Protein kinase" evidence="7">
    <location>
        <begin position="124"/>
        <end position="335"/>
    </location>
</feature>
<dbReference type="InterPro" id="IPR011009">
    <property type="entry name" value="Kinase-like_dom_sf"/>
</dbReference>
<dbReference type="AlphaFoldDB" id="A0A2A2KZI2"/>
<dbReference type="GO" id="GO:0004674">
    <property type="term" value="F:protein serine/threonine kinase activity"/>
    <property type="evidence" value="ECO:0007669"/>
    <property type="project" value="UniProtKB-KW"/>
</dbReference>
<evidence type="ECO:0000256" key="4">
    <source>
        <dbReference type="ARBA" id="ARBA00022777"/>
    </source>
</evidence>